<keyword evidence="1" id="KW-1133">Transmembrane helix</keyword>
<organism evidence="2 3">
    <name type="scientific">Stylosanthes scabra</name>
    <dbReference type="NCBI Taxonomy" id="79078"/>
    <lineage>
        <taxon>Eukaryota</taxon>
        <taxon>Viridiplantae</taxon>
        <taxon>Streptophyta</taxon>
        <taxon>Embryophyta</taxon>
        <taxon>Tracheophyta</taxon>
        <taxon>Spermatophyta</taxon>
        <taxon>Magnoliopsida</taxon>
        <taxon>eudicotyledons</taxon>
        <taxon>Gunneridae</taxon>
        <taxon>Pentapetalae</taxon>
        <taxon>rosids</taxon>
        <taxon>fabids</taxon>
        <taxon>Fabales</taxon>
        <taxon>Fabaceae</taxon>
        <taxon>Papilionoideae</taxon>
        <taxon>50 kb inversion clade</taxon>
        <taxon>dalbergioids sensu lato</taxon>
        <taxon>Dalbergieae</taxon>
        <taxon>Pterocarpus clade</taxon>
        <taxon>Stylosanthes</taxon>
    </lineage>
</organism>
<dbReference type="Proteomes" id="UP001341840">
    <property type="component" value="Unassembled WGS sequence"/>
</dbReference>
<keyword evidence="1" id="KW-0472">Membrane</keyword>
<dbReference type="EMBL" id="JASCZI010060520">
    <property type="protein sequence ID" value="MED6133329.1"/>
    <property type="molecule type" value="Genomic_DNA"/>
</dbReference>
<reference evidence="2 3" key="1">
    <citation type="journal article" date="2023" name="Plants (Basel)">
        <title>Bridging the Gap: Combining Genomics and Transcriptomics Approaches to Understand Stylosanthes scabra, an Orphan Legume from the Brazilian Caatinga.</title>
        <authorList>
            <person name="Ferreira-Neto J.R.C."/>
            <person name="da Silva M.D."/>
            <person name="Binneck E."/>
            <person name="de Melo N.F."/>
            <person name="da Silva R.H."/>
            <person name="de Melo A.L.T.M."/>
            <person name="Pandolfi V."/>
            <person name="Bustamante F.O."/>
            <person name="Brasileiro-Vidal A.C."/>
            <person name="Benko-Iseppon A.M."/>
        </authorList>
    </citation>
    <scope>NUCLEOTIDE SEQUENCE [LARGE SCALE GENOMIC DNA]</scope>
    <source>
        <tissue evidence="2">Leaves</tissue>
    </source>
</reference>
<name>A0ABU6SAN9_9FABA</name>
<evidence type="ECO:0000313" key="3">
    <source>
        <dbReference type="Proteomes" id="UP001341840"/>
    </source>
</evidence>
<comment type="caution">
    <text evidence="2">The sequence shown here is derived from an EMBL/GenBank/DDBJ whole genome shotgun (WGS) entry which is preliminary data.</text>
</comment>
<keyword evidence="1" id="KW-0812">Transmembrane</keyword>
<gene>
    <name evidence="2" type="ORF">PIB30_027363</name>
</gene>
<evidence type="ECO:0000313" key="2">
    <source>
        <dbReference type="EMBL" id="MED6133329.1"/>
    </source>
</evidence>
<sequence length="105" mass="11717">MIDLSAITLKNTSPDVRDLPPPPLPCRRRRRRIRALSALLFPSWLCLCSVLRYSALSLSTFAGLTSPNRASAVARTPGSSSSARRLHHRRLRRIASASLHCPLFR</sequence>
<accession>A0ABU6SAN9</accession>
<evidence type="ECO:0000256" key="1">
    <source>
        <dbReference type="SAM" id="Phobius"/>
    </source>
</evidence>
<keyword evidence="3" id="KW-1185">Reference proteome</keyword>
<protein>
    <submittedName>
        <fullName evidence="2">Uncharacterized protein</fullName>
    </submittedName>
</protein>
<feature type="transmembrane region" description="Helical" evidence="1">
    <location>
        <begin position="35"/>
        <end position="55"/>
    </location>
</feature>
<proteinExistence type="predicted"/>